<keyword evidence="2" id="KW-0378">Hydrolase</keyword>
<dbReference type="Pfam" id="PF06737">
    <property type="entry name" value="Transglycosylas"/>
    <property type="match status" value="1"/>
</dbReference>
<dbReference type="SUPFAM" id="SSF53955">
    <property type="entry name" value="Lysozyme-like"/>
    <property type="match status" value="1"/>
</dbReference>
<feature type="compositionally biased region" description="Low complexity" evidence="3">
    <location>
        <begin position="169"/>
        <end position="197"/>
    </location>
</feature>
<feature type="compositionally biased region" description="Gly residues" evidence="3">
    <location>
        <begin position="135"/>
        <end position="144"/>
    </location>
</feature>
<dbReference type="CDD" id="cd13925">
    <property type="entry name" value="RPF"/>
    <property type="match status" value="1"/>
</dbReference>
<dbReference type="InterPro" id="IPR010618">
    <property type="entry name" value="RPF"/>
</dbReference>
<dbReference type="OrthoDB" id="1404170at2"/>
<feature type="chain" id="PRO_5039691529" evidence="4">
    <location>
        <begin position="28"/>
        <end position="274"/>
    </location>
</feature>
<evidence type="ECO:0000256" key="3">
    <source>
        <dbReference type="SAM" id="MobiDB-lite"/>
    </source>
</evidence>
<comment type="similarity">
    <text evidence="1">Belongs to the transglycosylase family. Rpf subfamily.</text>
</comment>
<evidence type="ECO:0000313" key="7">
    <source>
        <dbReference type="Proteomes" id="UP000253741"/>
    </source>
</evidence>
<reference evidence="6 7" key="1">
    <citation type="submission" date="2018-07" db="EMBL/GenBank/DDBJ databases">
        <title>Streptomyces species from bats.</title>
        <authorList>
            <person name="Dunlap C."/>
        </authorList>
    </citation>
    <scope>NUCLEOTIDE SEQUENCE [LARGE SCALE GENOMIC DNA]</scope>
    <source>
        <strain evidence="6 7">AC230</strain>
    </source>
</reference>
<accession>A0A370B7W3</accession>
<feature type="compositionally biased region" description="Basic and acidic residues" evidence="3">
    <location>
        <begin position="215"/>
        <end position="226"/>
    </location>
</feature>
<dbReference type="EMBL" id="QQNA01000082">
    <property type="protein sequence ID" value="RDG37890.1"/>
    <property type="molecule type" value="Genomic_DNA"/>
</dbReference>
<protein>
    <submittedName>
        <fullName evidence="6">Transglycosylase domain-containing protein</fullName>
    </submittedName>
</protein>
<feature type="compositionally biased region" description="Low complexity" evidence="3">
    <location>
        <begin position="148"/>
        <end position="160"/>
    </location>
</feature>
<keyword evidence="4" id="KW-0732">Signal</keyword>
<dbReference type="InterPro" id="IPR023346">
    <property type="entry name" value="Lysozyme-like_dom_sf"/>
</dbReference>
<proteinExistence type="inferred from homology"/>
<comment type="caution">
    <text evidence="6">The sequence shown here is derived from an EMBL/GenBank/DDBJ whole genome shotgun (WGS) entry which is preliminary data.</text>
</comment>
<keyword evidence="7" id="KW-1185">Reference proteome</keyword>
<feature type="region of interest" description="Disordered" evidence="3">
    <location>
        <begin position="135"/>
        <end position="260"/>
    </location>
</feature>
<evidence type="ECO:0000256" key="2">
    <source>
        <dbReference type="ARBA" id="ARBA00022801"/>
    </source>
</evidence>
<feature type="signal peptide" evidence="4">
    <location>
        <begin position="1"/>
        <end position="27"/>
    </location>
</feature>
<organism evidence="6 7">
    <name type="scientific">Streptomyces corynorhini</name>
    <dbReference type="NCBI Taxonomy" id="2282652"/>
    <lineage>
        <taxon>Bacteria</taxon>
        <taxon>Bacillati</taxon>
        <taxon>Actinomycetota</taxon>
        <taxon>Actinomycetes</taxon>
        <taxon>Kitasatosporales</taxon>
        <taxon>Streptomycetaceae</taxon>
        <taxon>Streptomyces</taxon>
    </lineage>
</organism>
<dbReference type="Gene3D" id="1.10.530.10">
    <property type="match status" value="1"/>
</dbReference>
<sequence length="274" mass="26399">MRSGKHRRPRQAPALLVAAGVTGSAIAIPLFAASGASAADASTWDRVAECESGGRWSADLGNGFLGGLQLTQELWDSFGGEEYAASPDLASRSQQIAVAEKVLDAKGTTVWSSCASVSGLAKGITGVVGGVVDGVTGSGQGDKGTGQSDGSSATPGSSSSDDGHGGTATGEPSPSGSSSAPAPGATGSAGSDASAPSQGKHRGAAADETDASADSGKEREPNDRASRGGGSGRAGGSLTDVTGGEEAGQGESVDVGGEPLSVVIGAQKVAGGWV</sequence>
<evidence type="ECO:0000259" key="5">
    <source>
        <dbReference type="Pfam" id="PF06737"/>
    </source>
</evidence>
<evidence type="ECO:0000256" key="1">
    <source>
        <dbReference type="ARBA" id="ARBA00010830"/>
    </source>
</evidence>
<evidence type="ECO:0000256" key="4">
    <source>
        <dbReference type="SAM" id="SignalP"/>
    </source>
</evidence>
<dbReference type="GO" id="GO:0016787">
    <property type="term" value="F:hydrolase activity"/>
    <property type="evidence" value="ECO:0007669"/>
    <property type="project" value="UniProtKB-KW"/>
</dbReference>
<feature type="domain" description="Resuscitation-promoting factor core lysozyme-like" evidence="5">
    <location>
        <begin position="38"/>
        <end position="114"/>
    </location>
</feature>
<name>A0A370B7W3_9ACTN</name>
<gene>
    <name evidence="6" type="ORF">DVH02_11970</name>
</gene>
<dbReference type="Proteomes" id="UP000253741">
    <property type="component" value="Unassembled WGS sequence"/>
</dbReference>
<dbReference type="AlphaFoldDB" id="A0A370B7W3"/>
<evidence type="ECO:0000313" key="6">
    <source>
        <dbReference type="EMBL" id="RDG37890.1"/>
    </source>
</evidence>